<sequence>MSNCLFCVSVCQTKFAIVGGTLKKLKSECLSPDSKKHSGQDNSIHFPGDSVIAEQLRVIFILKNILKVDEEQLVNILGSSGQLQWISVCLSCGETVKKYYETLKEIGKLEKKLGGYSEELKGHIRRTKVVEGQGPTGPLWESIRNKFIDGTETEPENQENLLVEGCEIESKPVIVATLSLAPPPKTKTEPSSNLEPDSDWEPEELEQKPESDDDYAPSRSSNRGKRKASQVQKTDKNVIRFVKTTNPNYTAFYRGTTRHYACRKCPATDTYPSLIEAHIKLHEEGSGAIPCPLCGWFMLPNRMNYHYGKRHPLPEGRRSGKGVIYPEKKYHFKCPDCSALLTSIGKYRQHEALHRTGGGTVCSKCKWLTPRMANHLAYWHANRKIPRREIKLMGENGNYQPRKLSKKRVKPEETHVGKVKQEIIDDNEDPLETMNAEWIGGGFVEESNMSAPTSSHSEHRSSLFLDSDDDHDDDSRQEKLMILNPHKMNKLCIRNVDNLIQIQHITKKIQNTTKASCP</sequence>
<protein>
    <submittedName>
        <fullName evidence="3">Putative zinc finger protein</fullName>
    </submittedName>
</protein>
<dbReference type="SMART" id="SM00355">
    <property type="entry name" value="ZnF_C2H2"/>
    <property type="match status" value="3"/>
</dbReference>
<keyword evidence="4" id="KW-1185">Reference proteome</keyword>
<feature type="region of interest" description="Disordered" evidence="1">
    <location>
        <begin position="445"/>
        <end position="474"/>
    </location>
</feature>
<reference evidence="3 4" key="1">
    <citation type="journal article" date="2016" name="Genome Biol. Evol.">
        <title>Gene Family Evolution Reflects Adaptation to Soil Environmental Stressors in the Genome of the Collembolan Orchesella cincta.</title>
        <authorList>
            <person name="Faddeeva-Vakhrusheva A."/>
            <person name="Derks M.F."/>
            <person name="Anvar S.Y."/>
            <person name="Agamennone V."/>
            <person name="Suring W."/>
            <person name="Smit S."/>
            <person name="van Straalen N.M."/>
            <person name="Roelofs D."/>
        </authorList>
    </citation>
    <scope>NUCLEOTIDE SEQUENCE [LARGE SCALE GENOMIC DNA]</scope>
    <source>
        <tissue evidence="3">Mixed pool</tissue>
    </source>
</reference>
<accession>A0A1D2MAD4</accession>
<dbReference type="InterPro" id="IPR013087">
    <property type="entry name" value="Znf_C2H2_type"/>
</dbReference>
<dbReference type="AlphaFoldDB" id="A0A1D2MAD4"/>
<comment type="caution">
    <text evidence="3">The sequence shown here is derived from an EMBL/GenBank/DDBJ whole genome shotgun (WGS) entry which is preliminary data.</text>
</comment>
<evidence type="ECO:0000313" key="3">
    <source>
        <dbReference type="EMBL" id="ODM89947.1"/>
    </source>
</evidence>
<dbReference type="Proteomes" id="UP000094527">
    <property type="component" value="Unassembled WGS sequence"/>
</dbReference>
<evidence type="ECO:0000256" key="1">
    <source>
        <dbReference type="SAM" id="MobiDB-lite"/>
    </source>
</evidence>
<feature type="region of interest" description="Disordered" evidence="1">
    <location>
        <begin position="179"/>
        <end position="238"/>
    </location>
</feature>
<organism evidence="3 4">
    <name type="scientific">Orchesella cincta</name>
    <name type="common">Springtail</name>
    <name type="synonym">Podura cincta</name>
    <dbReference type="NCBI Taxonomy" id="48709"/>
    <lineage>
        <taxon>Eukaryota</taxon>
        <taxon>Metazoa</taxon>
        <taxon>Ecdysozoa</taxon>
        <taxon>Arthropoda</taxon>
        <taxon>Hexapoda</taxon>
        <taxon>Collembola</taxon>
        <taxon>Entomobryomorpha</taxon>
        <taxon>Entomobryoidea</taxon>
        <taxon>Orchesellidae</taxon>
        <taxon>Orchesellinae</taxon>
        <taxon>Orchesella</taxon>
    </lineage>
</organism>
<name>A0A1D2MAD4_ORCCI</name>
<feature type="domain" description="C2H2-type" evidence="2">
    <location>
        <begin position="334"/>
        <end position="354"/>
    </location>
</feature>
<evidence type="ECO:0000259" key="2">
    <source>
        <dbReference type="PROSITE" id="PS00028"/>
    </source>
</evidence>
<dbReference type="EMBL" id="LJIJ01002278">
    <property type="protein sequence ID" value="ODM89947.1"/>
    <property type="molecule type" value="Genomic_DNA"/>
</dbReference>
<dbReference type="PROSITE" id="PS00028">
    <property type="entry name" value="ZINC_FINGER_C2H2_1"/>
    <property type="match status" value="1"/>
</dbReference>
<gene>
    <name evidence="3" type="ORF">Ocin01_16737</name>
</gene>
<evidence type="ECO:0000313" key="4">
    <source>
        <dbReference type="Proteomes" id="UP000094527"/>
    </source>
</evidence>
<proteinExistence type="predicted"/>